<dbReference type="PIRSF" id="PIRSF001332">
    <property type="entry name" value="Acetolac_decarb"/>
    <property type="match status" value="1"/>
</dbReference>
<dbReference type="HOGENOM" id="CLU_072561_0_0_0"/>
<evidence type="ECO:0000256" key="8">
    <source>
        <dbReference type="ARBA" id="ARBA00023239"/>
    </source>
</evidence>
<evidence type="ECO:0000256" key="9">
    <source>
        <dbReference type="PIRNR" id="PIRNR001332"/>
    </source>
</evidence>
<dbReference type="PANTHER" id="PTHR35524">
    <property type="entry name" value="ALPHA-ACETOLACTATE DECARBOXYLASE"/>
    <property type="match status" value="1"/>
</dbReference>
<dbReference type="UniPathway" id="UPA00626">
    <property type="reaction ID" value="UER00678"/>
</dbReference>
<dbReference type="CDD" id="cd17299">
    <property type="entry name" value="acetolactate_decarboxylase"/>
    <property type="match status" value="1"/>
</dbReference>
<name>A0A068NW85_FIMGI</name>
<protein>
    <recommendedName>
        <fullName evidence="5 9">Alpha-acetolactate decarboxylase</fullName>
        <ecNumber evidence="4 9">4.1.1.5</ecNumber>
    </recommendedName>
</protein>
<dbReference type="GO" id="GO:0045151">
    <property type="term" value="P:acetoin biosynthetic process"/>
    <property type="evidence" value="ECO:0007669"/>
    <property type="project" value="UniProtKB-UniRule"/>
</dbReference>
<keyword evidence="6 9" id="KW-0210">Decarboxylase</keyword>
<evidence type="ECO:0000256" key="3">
    <source>
        <dbReference type="ARBA" id="ARBA00007106"/>
    </source>
</evidence>
<keyword evidence="7 9" id="KW-0005">Acetoin biosynthesis</keyword>
<dbReference type="GO" id="GO:0047605">
    <property type="term" value="F:acetolactate decarboxylase activity"/>
    <property type="evidence" value="ECO:0007669"/>
    <property type="project" value="UniProtKB-UniRule"/>
</dbReference>
<dbReference type="OrthoDB" id="8612680at2"/>
<dbReference type="STRING" id="661478.OP10G_4234"/>
<keyword evidence="11" id="KW-1185">Reference proteome</keyword>
<dbReference type="Proteomes" id="UP000027982">
    <property type="component" value="Chromosome"/>
</dbReference>
<comment type="similarity">
    <text evidence="3 9">Belongs to the alpha-acetolactate decarboxylase family.</text>
</comment>
<evidence type="ECO:0000256" key="4">
    <source>
        <dbReference type="ARBA" id="ARBA00013204"/>
    </source>
</evidence>
<evidence type="ECO:0000256" key="1">
    <source>
        <dbReference type="ARBA" id="ARBA00001784"/>
    </source>
</evidence>
<organism evidence="10 11">
    <name type="scientific">Fimbriimonas ginsengisoli Gsoil 348</name>
    <dbReference type="NCBI Taxonomy" id="661478"/>
    <lineage>
        <taxon>Bacteria</taxon>
        <taxon>Bacillati</taxon>
        <taxon>Armatimonadota</taxon>
        <taxon>Fimbriimonadia</taxon>
        <taxon>Fimbriimonadales</taxon>
        <taxon>Fimbriimonadaceae</taxon>
        <taxon>Fimbriimonas</taxon>
    </lineage>
</organism>
<dbReference type="EC" id="4.1.1.5" evidence="4 9"/>
<evidence type="ECO:0000313" key="10">
    <source>
        <dbReference type="EMBL" id="AIE87602.1"/>
    </source>
</evidence>
<evidence type="ECO:0000256" key="2">
    <source>
        <dbReference type="ARBA" id="ARBA00005170"/>
    </source>
</evidence>
<dbReference type="eggNOG" id="COG3527">
    <property type="taxonomic scope" value="Bacteria"/>
</dbReference>
<comment type="catalytic activity">
    <reaction evidence="1 9">
        <text>(2S)-2-acetolactate + H(+) = (R)-acetoin + CO2</text>
        <dbReference type="Rhea" id="RHEA:21580"/>
        <dbReference type="ChEBI" id="CHEBI:15378"/>
        <dbReference type="ChEBI" id="CHEBI:15686"/>
        <dbReference type="ChEBI" id="CHEBI:16526"/>
        <dbReference type="ChEBI" id="CHEBI:58476"/>
        <dbReference type="EC" id="4.1.1.5"/>
    </reaction>
</comment>
<evidence type="ECO:0000256" key="7">
    <source>
        <dbReference type="ARBA" id="ARBA00023061"/>
    </source>
</evidence>
<dbReference type="AlphaFoldDB" id="A0A068NW85"/>
<proteinExistence type="inferred from homology"/>
<sequence>MFLAAPNLYQVSAFDALRLGHYDGSFEVRNLTRHGDFGLGTFNGLAGEMIVLGGKVYQVSGFGDAKIPDKEVKTPFAFVTAFKPTTTIRVTKPLTPAGLQALVDKNMPDGIVAIRITGEFQGLQARSFAAQPKPYLPFAKIMDRQSLFPYGQIRGDFVGFRMPKSVSEHYLNVPGYHFHFVSANRKQGGHVLGYGSIQSGTIQLMRVSKIVRR</sequence>
<dbReference type="SUPFAM" id="SSF117856">
    <property type="entry name" value="AF0104/ALDC/Ptd012-like"/>
    <property type="match status" value="1"/>
</dbReference>
<dbReference type="Gene3D" id="3.30.1330.80">
    <property type="entry name" value="Hypothetical protein, similar to alpha- acetolactate decarboxylase, domain 2"/>
    <property type="match status" value="2"/>
</dbReference>
<reference evidence="10 11" key="1">
    <citation type="journal article" date="2014" name="PLoS ONE">
        <title>The first complete genome sequence of the class fimbriimonadia in the phylum armatimonadetes.</title>
        <authorList>
            <person name="Hu Z.Y."/>
            <person name="Wang Y.Z."/>
            <person name="Im W.T."/>
            <person name="Wang S.Y."/>
            <person name="Zhao G.P."/>
            <person name="Zheng H.J."/>
            <person name="Quan Z.X."/>
        </authorList>
    </citation>
    <scope>NUCLEOTIDE SEQUENCE [LARGE SCALE GENOMIC DNA]</scope>
    <source>
        <strain evidence="10">Gsoil 348</strain>
    </source>
</reference>
<dbReference type="PANTHER" id="PTHR35524:SF1">
    <property type="entry name" value="ALPHA-ACETOLACTATE DECARBOXYLASE"/>
    <property type="match status" value="1"/>
</dbReference>
<dbReference type="RefSeq" id="WP_025228505.1">
    <property type="nucleotide sequence ID" value="NZ_CP007139.1"/>
</dbReference>
<evidence type="ECO:0000256" key="5">
    <source>
        <dbReference type="ARBA" id="ARBA00020164"/>
    </source>
</evidence>
<accession>A0A068NW85</accession>
<dbReference type="EMBL" id="CP007139">
    <property type="protein sequence ID" value="AIE87602.1"/>
    <property type="molecule type" value="Genomic_DNA"/>
</dbReference>
<keyword evidence="8 9" id="KW-0456">Lyase</keyword>
<comment type="pathway">
    <text evidence="2 9">Polyol metabolism; (R,R)-butane-2,3-diol biosynthesis; (R,R)-butane-2,3-diol from pyruvate: step 2/3.</text>
</comment>
<dbReference type="InterPro" id="IPR005128">
    <property type="entry name" value="Acetolactate_a_deCO2ase"/>
</dbReference>
<dbReference type="Pfam" id="PF03306">
    <property type="entry name" value="AAL_decarboxy"/>
    <property type="match status" value="1"/>
</dbReference>
<dbReference type="KEGG" id="fgi:OP10G_4234"/>
<evidence type="ECO:0000313" key="11">
    <source>
        <dbReference type="Proteomes" id="UP000027982"/>
    </source>
</evidence>
<evidence type="ECO:0000256" key="6">
    <source>
        <dbReference type="ARBA" id="ARBA00022793"/>
    </source>
</evidence>
<gene>
    <name evidence="10" type="ORF">OP10G_4234</name>
</gene>